<accession>A0ACB8TXC0</accession>
<proteinExistence type="predicted"/>
<comment type="caution">
    <text evidence="1">The sequence shown here is derived from an EMBL/GenBank/DDBJ whole genome shotgun (WGS) entry which is preliminary data.</text>
</comment>
<dbReference type="EMBL" id="MU274923">
    <property type="protein sequence ID" value="KAI0086454.1"/>
    <property type="molecule type" value="Genomic_DNA"/>
</dbReference>
<sequence length="151" mass="16512">MVFMISVRDLEEMGQSYLWHHPTDNAKFELVVEAIIMDRDVLEHEGLRSEPPDPSATEGRTSKRRRTGVGGVGLTMDDEGRGIKRVGHGLTDSDFICQKLATPKGLPRGNIWSFASGSSLRGDGHRVSSDSRPNPTQMVNVQPRLNVGSGG</sequence>
<keyword evidence="2" id="KW-1185">Reference proteome</keyword>
<gene>
    <name evidence="1" type="ORF">BDY19DRAFT_908154</name>
</gene>
<dbReference type="Proteomes" id="UP001055072">
    <property type="component" value="Unassembled WGS sequence"/>
</dbReference>
<name>A0ACB8TXC0_9APHY</name>
<evidence type="ECO:0000313" key="1">
    <source>
        <dbReference type="EMBL" id="KAI0086454.1"/>
    </source>
</evidence>
<reference evidence="1" key="1">
    <citation type="journal article" date="2021" name="Environ. Microbiol.">
        <title>Gene family expansions and transcriptome signatures uncover fungal adaptations to wood decay.</title>
        <authorList>
            <person name="Hage H."/>
            <person name="Miyauchi S."/>
            <person name="Viragh M."/>
            <person name="Drula E."/>
            <person name="Min B."/>
            <person name="Chaduli D."/>
            <person name="Navarro D."/>
            <person name="Favel A."/>
            <person name="Norest M."/>
            <person name="Lesage-Meessen L."/>
            <person name="Balint B."/>
            <person name="Merenyi Z."/>
            <person name="de Eugenio L."/>
            <person name="Morin E."/>
            <person name="Martinez A.T."/>
            <person name="Baldrian P."/>
            <person name="Stursova M."/>
            <person name="Martinez M.J."/>
            <person name="Novotny C."/>
            <person name="Magnuson J.K."/>
            <person name="Spatafora J.W."/>
            <person name="Maurice S."/>
            <person name="Pangilinan J."/>
            <person name="Andreopoulos W."/>
            <person name="LaButti K."/>
            <person name="Hundley H."/>
            <person name="Na H."/>
            <person name="Kuo A."/>
            <person name="Barry K."/>
            <person name="Lipzen A."/>
            <person name="Henrissat B."/>
            <person name="Riley R."/>
            <person name="Ahrendt S."/>
            <person name="Nagy L.G."/>
            <person name="Grigoriev I.V."/>
            <person name="Martin F."/>
            <person name="Rosso M.N."/>
        </authorList>
    </citation>
    <scope>NUCLEOTIDE SEQUENCE</scope>
    <source>
        <strain evidence="1">CBS 384.51</strain>
    </source>
</reference>
<organism evidence="1 2">
    <name type="scientific">Irpex rosettiformis</name>
    <dbReference type="NCBI Taxonomy" id="378272"/>
    <lineage>
        <taxon>Eukaryota</taxon>
        <taxon>Fungi</taxon>
        <taxon>Dikarya</taxon>
        <taxon>Basidiomycota</taxon>
        <taxon>Agaricomycotina</taxon>
        <taxon>Agaricomycetes</taxon>
        <taxon>Polyporales</taxon>
        <taxon>Irpicaceae</taxon>
        <taxon>Irpex</taxon>
    </lineage>
</organism>
<evidence type="ECO:0000313" key="2">
    <source>
        <dbReference type="Proteomes" id="UP001055072"/>
    </source>
</evidence>
<protein>
    <submittedName>
        <fullName evidence="1">Uncharacterized protein</fullName>
    </submittedName>
</protein>